<dbReference type="EMBL" id="QTSX02000777">
    <property type="protein sequence ID" value="KAJ9085178.1"/>
    <property type="molecule type" value="Genomic_DNA"/>
</dbReference>
<name>A0ACC2UDR2_9FUNG</name>
<dbReference type="Proteomes" id="UP001165960">
    <property type="component" value="Unassembled WGS sequence"/>
</dbReference>
<gene>
    <name evidence="1" type="ORF">DSO57_1016509</name>
</gene>
<comment type="caution">
    <text evidence="1">The sequence shown here is derived from an EMBL/GenBank/DDBJ whole genome shotgun (WGS) entry which is preliminary data.</text>
</comment>
<reference evidence="1" key="1">
    <citation type="submission" date="2022-04" db="EMBL/GenBank/DDBJ databases">
        <title>Genome of the entomopathogenic fungus Entomophthora muscae.</title>
        <authorList>
            <person name="Elya C."/>
            <person name="Lovett B.R."/>
            <person name="Lee E."/>
            <person name="Macias A.M."/>
            <person name="Hajek A.E."/>
            <person name="De Bivort B.L."/>
            <person name="Kasson M.T."/>
            <person name="De Fine Licht H.H."/>
            <person name="Stajich J.E."/>
        </authorList>
    </citation>
    <scope>NUCLEOTIDE SEQUENCE</scope>
    <source>
        <strain evidence="1">Berkeley</strain>
    </source>
</reference>
<protein>
    <submittedName>
        <fullName evidence="1">Uncharacterized protein</fullName>
    </submittedName>
</protein>
<keyword evidence="2" id="KW-1185">Reference proteome</keyword>
<proteinExistence type="predicted"/>
<evidence type="ECO:0000313" key="1">
    <source>
        <dbReference type="EMBL" id="KAJ9085178.1"/>
    </source>
</evidence>
<evidence type="ECO:0000313" key="2">
    <source>
        <dbReference type="Proteomes" id="UP001165960"/>
    </source>
</evidence>
<accession>A0ACC2UDR2</accession>
<sequence length="672" mass="74016">MSQYTKNESYDRRQGGDKGYQSTAQDYHGNDGDTYAFIGTSIELNENRRVDGDKFVPAWRQEARDERGRRRFHGAFTGGFSAGYFNTVGSKEGWAPSEVAPTKEGRKETIIRKPEDYMDEEDLEDIRRSKETVAVHADDEDFSSMEAKRRALASLPNAIGAAPDSLLDLFIEQPKEALGATILKQMGWKPGFGIGPRRPQENPHKAYLGEASGISYTGMKTLLVPPPDTPLVVFSPQSHKEGVNLVPNAQDTKSQEVRSQLNSYLTHAQEHTTKTSREGDYDPYSGPTKNSYNQTIVDVDADDDCIVLHRKKRRPPPPATASQPVFPSALQTNIRTVCHDGKPPLATFVLATLAYQEEWHEPIAVPSGFKPMHHFSRPKPDSTIPTQGPTFQGLASEARGALLGEAKTERSIFDFLSEKSKERIAMFAKVAKEPPPPTAMDGALDLQLVLSHAMLDVASAQAALKGFVPFGDIPAKQERYKALLRFFSKESKLPPAWPQGTSMEDKIQEIKDFQKAAQLFRPLSNLMASKFVTATGADSLTTMKPGLTMVPAQTPDIAPMQVVKAVPQTPAQLGMFGRLTRTVVDFFPSRLLLKRFAIVDPHPGRASNQSNYQTSTAAAQKPALDPSSILPHFASSENAQEREVTPEPSLPDAPRPPNDLFKAIFGTDIDSD</sequence>
<organism evidence="1 2">
    <name type="scientific">Entomophthora muscae</name>
    <dbReference type="NCBI Taxonomy" id="34485"/>
    <lineage>
        <taxon>Eukaryota</taxon>
        <taxon>Fungi</taxon>
        <taxon>Fungi incertae sedis</taxon>
        <taxon>Zoopagomycota</taxon>
        <taxon>Entomophthoromycotina</taxon>
        <taxon>Entomophthoromycetes</taxon>
        <taxon>Entomophthorales</taxon>
        <taxon>Entomophthoraceae</taxon>
        <taxon>Entomophthora</taxon>
    </lineage>
</organism>